<protein>
    <submittedName>
        <fullName evidence="1">Uncharacterized protein</fullName>
    </submittedName>
</protein>
<organism evidence="1 2">
    <name type="scientific">Brassica campestris</name>
    <name type="common">Field mustard</name>
    <dbReference type="NCBI Taxonomy" id="3711"/>
    <lineage>
        <taxon>Eukaryota</taxon>
        <taxon>Viridiplantae</taxon>
        <taxon>Streptophyta</taxon>
        <taxon>Embryophyta</taxon>
        <taxon>Tracheophyta</taxon>
        <taxon>Spermatophyta</taxon>
        <taxon>Magnoliopsida</taxon>
        <taxon>eudicotyledons</taxon>
        <taxon>Gunneridae</taxon>
        <taxon>Pentapetalae</taxon>
        <taxon>rosids</taxon>
        <taxon>malvids</taxon>
        <taxon>Brassicales</taxon>
        <taxon>Brassicaceae</taxon>
        <taxon>Brassiceae</taxon>
        <taxon>Brassica</taxon>
    </lineage>
</organism>
<dbReference type="AlphaFoldDB" id="A0A8D9H9M4"/>
<reference evidence="1 2" key="1">
    <citation type="submission" date="2021-07" db="EMBL/GenBank/DDBJ databases">
        <authorList>
            <consortium name="Genoscope - CEA"/>
            <person name="William W."/>
        </authorList>
    </citation>
    <scope>NUCLEOTIDE SEQUENCE [LARGE SCALE GENOMIC DNA]</scope>
</reference>
<proteinExistence type="predicted"/>
<dbReference type="Proteomes" id="UP000694005">
    <property type="component" value="Chromosome A02"/>
</dbReference>
<accession>A0A8D9H9M4</accession>
<dbReference type="EMBL" id="LS974618">
    <property type="protein sequence ID" value="CAG7895321.1"/>
    <property type="molecule type" value="Genomic_DNA"/>
</dbReference>
<evidence type="ECO:0000313" key="1">
    <source>
        <dbReference type="EMBL" id="CAG7895321.1"/>
    </source>
</evidence>
<sequence>MENMFFLKDERSVCNAYNVSAVSLNPSIQEVEAFAKLLPKENISLATVQSKPLSMVSMMSEVNGKYRIYHMSVLE</sequence>
<evidence type="ECO:0000313" key="2">
    <source>
        <dbReference type="Proteomes" id="UP000694005"/>
    </source>
</evidence>
<name>A0A8D9H9M4_BRACM</name>
<dbReference type="Gramene" id="A02p42730.2_BraZ1">
    <property type="protein sequence ID" value="A02p42730.2_BraZ1.CDS"/>
    <property type="gene ID" value="A02g42730.2_BraZ1"/>
</dbReference>
<gene>
    <name evidence="1" type="ORF">BRAPAZ1V2_A02P42730.2</name>
</gene>